<evidence type="ECO:0000313" key="1">
    <source>
        <dbReference type="EMBL" id="PWD98016.1"/>
    </source>
</evidence>
<proteinExistence type="predicted"/>
<dbReference type="InterPro" id="IPR042099">
    <property type="entry name" value="ANL_N_sf"/>
</dbReference>
<dbReference type="PANTHER" id="PTHR36932">
    <property type="entry name" value="CAPSULAR POLYSACCHARIDE BIOSYNTHESIS PROTEIN"/>
    <property type="match status" value="1"/>
</dbReference>
<accession>A0A2U2B4N5</accession>
<sequence length="425" mass="49201">MDFFKVLNFVGFPVYEAQKEYADIMAKRDILAWQEEKRKDIFDYHFRENSFYRKHVNRWDGIWSHLPIITKSDLRGDYKARIPANSDHHFYVSKTSGSDGQAFVFAKDYFNHALTWVNIQDHYSRVGVTLNDLQARFYGIPSAGFPFVKEKIKDFISNRRRFSVFNLHENALKYWLHDFSKRSFVYIYGYPTLLLAFGRFLRRNSIILKEVCPTLKTCIVTSEMCSASDETFLEKNFGIPVFNEYGASEICVMGFGARRNWQASDALIYLEVVDENGSLLPEGQSGRLLCTELFNKGTPLIRYEVGDYASIKRENGHTYITDLMGRISEVMSLPSGRIVPGVTFYYAIQDVLEKREDILESRVVAKDSFNFEIQIVTDSAITHTLRKALKRVFEKYVEPGLNVSVTRVTRIDRTGAGKFKTFVKL</sequence>
<dbReference type="PANTHER" id="PTHR36932:SF1">
    <property type="entry name" value="CAPSULAR POLYSACCHARIDE BIOSYNTHESIS PROTEIN"/>
    <property type="match status" value="1"/>
</dbReference>
<protein>
    <submittedName>
        <fullName evidence="1">AMP-binding protein</fullName>
    </submittedName>
</protein>
<dbReference type="Gene3D" id="3.40.50.12780">
    <property type="entry name" value="N-terminal domain of ligase-like"/>
    <property type="match status" value="1"/>
</dbReference>
<keyword evidence="2" id="KW-1185">Reference proteome</keyword>
<reference evidence="1 2" key="1">
    <citation type="submission" date="2018-05" db="EMBL/GenBank/DDBJ databases">
        <title>Marinilabilia rubrum sp. nov., isolated from saltern sediment.</title>
        <authorList>
            <person name="Zhang R."/>
        </authorList>
    </citation>
    <scope>NUCLEOTIDE SEQUENCE [LARGE SCALE GENOMIC DNA]</scope>
    <source>
        <strain evidence="1 2">WTE16</strain>
    </source>
</reference>
<dbReference type="Proteomes" id="UP000244956">
    <property type="component" value="Unassembled WGS sequence"/>
</dbReference>
<dbReference type="EMBL" id="QEWP01000020">
    <property type="protein sequence ID" value="PWD98016.1"/>
    <property type="molecule type" value="Genomic_DNA"/>
</dbReference>
<gene>
    <name evidence="1" type="ORF">DDZ16_17590</name>
</gene>
<dbReference type="AlphaFoldDB" id="A0A2U2B4N5"/>
<organism evidence="1 2">
    <name type="scientific">Marinilabilia rubra</name>
    <dbReference type="NCBI Taxonomy" id="2162893"/>
    <lineage>
        <taxon>Bacteria</taxon>
        <taxon>Pseudomonadati</taxon>
        <taxon>Bacteroidota</taxon>
        <taxon>Bacteroidia</taxon>
        <taxon>Marinilabiliales</taxon>
        <taxon>Marinilabiliaceae</taxon>
        <taxon>Marinilabilia</taxon>
    </lineage>
</organism>
<dbReference type="InterPro" id="IPR053158">
    <property type="entry name" value="CapK_Type1_Caps_Biosynth"/>
</dbReference>
<dbReference type="OrthoDB" id="580775at2"/>
<dbReference type="RefSeq" id="WP_109265798.1">
    <property type="nucleotide sequence ID" value="NZ_QEWP01000020.1"/>
</dbReference>
<comment type="caution">
    <text evidence="1">The sequence shown here is derived from an EMBL/GenBank/DDBJ whole genome shotgun (WGS) entry which is preliminary data.</text>
</comment>
<dbReference type="SUPFAM" id="SSF56801">
    <property type="entry name" value="Acetyl-CoA synthetase-like"/>
    <property type="match status" value="1"/>
</dbReference>
<name>A0A2U2B4N5_9BACT</name>
<evidence type="ECO:0000313" key="2">
    <source>
        <dbReference type="Proteomes" id="UP000244956"/>
    </source>
</evidence>